<evidence type="ECO:0000313" key="1">
    <source>
        <dbReference type="EMBL" id="GBP52550.1"/>
    </source>
</evidence>
<reference evidence="1 2" key="1">
    <citation type="journal article" date="2019" name="Commun. Biol.">
        <title>The bagworm genome reveals a unique fibroin gene that provides high tensile strength.</title>
        <authorList>
            <person name="Kono N."/>
            <person name="Nakamura H."/>
            <person name="Ohtoshi R."/>
            <person name="Tomita M."/>
            <person name="Numata K."/>
            <person name="Arakawa K."/>
        </authorList>
    </citation>
    <scope>NUCLEOTIDE SEQUENCE [LARGE SCALE GENOMIC DNA]</scope>
</reference>
<comment type="caution">
    <text evidence="1">The sequence shown here is derived from an EMBL/GenBank/DDBJ whole genome shotgun (WGS) entry which is preliminary data.</text>
</comment>
<organism evidence="1 2">
    <name type="scientific">Eumeta variegata</name>
    <name type="common">Bagworm moth</name>
    <name type="synonym">Eumeta japonica</name>
    <dbReference type="NCBI Taxonomy" id="151549"/>
    <lineage>
        <taxon>Eukaryota</taxon>
        <taxon>Metazoa</taxon>
        <taxon>Ecdysozoa</taxon>
        <taxon>Arthropoda</taxon>
        <taxon>Hexapoda</taxon>
        <taxon>Insecta</taxon>
        <taxon>Pterygota</taxon>
        <taxon>Neoptera</taxon>
        <taxon>Endopterygota</taxon>
        <taxon>Lepidoptera</taxon>
        <taxon>Glossata</taxon>
        <taxon>Ditrysia</taxon>
        <taxon>Tineoidea</taxon>
        <taxon>Psychidae</taxon>
        <taxon>Oiketicinae</taxon>
        <taxon>Eumeta</taxon>
    </lineage>
</organism>
<evidence type="ECO:0000313" key="2">
    <source>
        <dbReference type="Proteomes" id="UP000299102"/>
    </source>
</evidence>
<name>A0A4C1WNW4_EUMVA</name>
<proteinExistence type="predicted"/>
<accession>A0A4C1WNW4</accession>
<gene>
    <name evidence="1" type="ORF">EVAR_39073_1</name>
</gene>
<dbReference type="EMBL" id="BGZK01000605">
    <property type="protein sequence ID" value="GBP52550.1"/>
    <property type="molecule type" value="Genomic_DNA"/>
</dbReference>
<protein>
    <submittedName>
        <fullName evidence="1">Uncharacterized protein</fullName>
    </submittedName>
</protein>
<sequence>MILNIKEKLKGKKFESKENALAAYSFEISELSEKKWSEVYGRNCSDMCGTIGGQAHKLLLPGLVAPPLAAYERRKLHYPQVILAKMSWLTPEFVEELLLVAESGIKAG</sequence>
<dbReference type="Proteomes" id="UP000299102">
    <property type="component" value="Unassembled WGS sequence"/>
</dbReference>
<dbReference type="AlphaFoldDB" id="A0A4C1WNW4"/>
<keyword evidence="2" id="KW-1185">Reference proteome</keyword>